<name>A0A0A8Y3L8_ARUDO</name>
<reference evidence="1" key="1">
    <citation type="submission" date="2014-09" db="EMBL/GenBank/DDBJ databases">
        <authorList>
            <person name="Magalhaes I.L.F."/>
            <person name="Oliveira U."/>
            <person name="Santos F.R."/>
            <person name="Vidigal T.H.D.A."/>
            <person name="Brescovit A.D."/>
            <person name="Santos A.J."/>
        </authorList>
    </citation>
    <scope>NUCLEOTIDE SEQUENCE</scope>
    <source>
        <tissue evidence="1">Shoot tissue taken approximately 20 cm above the soil surface</tissue>
    </source>
</reference>
<protein>
    <submittedName>
        <fullName evidence="1">Uncharacterized protein</fullName>
    </submittedName>
</protein>
<dbReference type="PROSITE" id="PS51257">
    <property type="entry name" value="PROKAR_LIPOPROTEIN"/>
    <property type="match status" value="1"/>
</dbReference>
<organism evidence="1">
    <name type="scientific">Arundo donax</name>
    <name type="common">Giant reed</name>
    <name type="synonym">Donax arundinaceus</name>
    <dbReference type="NCBI Taxonomy" id="35708"/>
    <lineage>
        <taxon>Eukaryota</taxon>
        <taxon>Viridiplantae</taxon>
        <taxon>Streptophyta</taxon>
        <taxon>Embryophyta</taxon>
        <taxon>Tracheophyta</taxon>
        <taxon>Spermatophyta</taxon>
        <taxon>Magnoliopsida</taxon>
        <taxon>Liliopsida</taxon>
        <taxon>Poales</taxon>
        <taxon>Poaceae</taxon>
        <taxon>PACMAD clade</taxon>
        <taxon>Arundinoideae</taxon>
        <taxon>Arundineae</taxon>
        <taxon>Arundo</taxon>
    </lineage>
</organism>
<proteinExistence type="predicted"/>
<evidence type="ECO:0000313" key="1">
    <source>
        <dbReference type="EMBL" id="JAD20419.1"/>
    </source>
</evidence>
<accession>A0A0A8Y3L8</accession>
<dbReference type="AlphaFoldDB" id="A0A0A8Y3L8"/>
<reference evidence="1" key="2">
    <citation type="journal article" date="2015" name="Data Brief">
        <title>Shoot transcriptome of the giant reed, Arundo donax.</title>
        <authorList>
            <person name="Barrero R.A."/>
            <person name="Guerrero F.D."/>
            <person name="Moolhuijzen P."/>
            <person name="Goolsby J.A."/>
            <person name="Tidwell J."/>
            <person name="Bellgard S.E."/>
            <person name="Bellgard M.I."/>
        </authorList>
    </citation>
    <scope>NUCLEOTIDE SEQUENCE</scope>
    <source>
        <tissue evidence="1">Shoot tissue taken approximately 20 cm above the soil surface</tissue>
    </source>
</reference>
<sequence>MKCRRGMLSPGQHSSAGMLTQGCILQQWGSSA</sequence>
<dbReference type="EMBL" id="GBRH01277476">
    <property type="protein sequence ID" value="JAD20419.1"/>
    <property type="molecule type" value="Transcribed_RNA"/>
</dbReference>